<evidence type="ECO:0000256" key="1">
    <source>
        <dbReference type="ARBA" id="ARBA00001650"/>
    </source>
</evidence>
<dbReference type="PROSITE" id="PS51352">
    <property type="entry name" value="THIOREDOXIN_2"/>
    <property type="match status" value="1"/>
</dbReference>
<dbReference type="InterPro" id="IPR006588">
    <property type="entry name" value="Peptide_N_glycanase_PAW_dom"/>
</dbReference>
<sequence length="1268" mass="146432">LLPVNNLLFSVILIKIFPVSKVLQVAIFDSTFLRKNMVLMISDDYSLSSHLSEAGSKLVVIDFYADWCGPCRYIAPIFEQFSQQYTEAVFVKVNVDLCRQTSAVYGVSAMPTFVFVRNNQEVDRMMGADVSELERKIMQHLSRNTTSLDSQKVATHQERQFLEKFVQFSHRMEVYEDEVAQTLALSVMPSEKLKEKSCNLGEVNQLELLKNLLRWFKVDFFNWVDTPKCEMCGTVTSSSSRIKGMPTDEEKEFGADRVEVYNCQHCSKEVRFPRYNDPVKLLETRRGRCGEWANCFALCCRALQFETRWVHDESDHVWCEVWMNDMDRWIHCDPCENVLDTPLLYEKGWGKKLNYVIAFGLDHIRDVTWRYTFDHLKTIKRRTACREAILRNFFKKLNARFERVMTAERKKELDRRYLNELIEFLSPNLQLRGESSSEYQGRTTGSVEWREKRNELGVKSESCKSTSTILRPNDNELADKIFRQFLFYRLEYNCAKDEYKRGENVIGGWENLISKHKDVFRKEEVDWKMCYLCRREGKSNGELCWSFDLDGLSIKTFSVQLNGITKYEDGNILVLVCCGDTCNMLPESGHLTIESPKDGRIDVKVLFSGGIGQLAWQHAQLFRSELKSCEADFIGDDKARNHEHEYLNLKVFQEENSQERGMIGHTVDHAKHKDCSLSDSLLNAFPDCKSKLEWMQSGWKTHSCYAQNGVNGSLCSFVIYLSEVEHHCPVLEWRKRIFKPHERQYIPAKIQRNVSALMDLMFDNDVNYQFIKGRISRLWPRWLSAYDDNLLRWPKTLINRRKLNIVIHMGFLSKESGFKFGEKATAGGPLGELVQWSDLISALYILGHNLFISTEYDAFKHNMATFSNVTPCDVSSNRSLGVVFTDIVGVRYMRRHMKQFFLEKKCLLRVLDSFGTHAEFNSPLYFSTHKHELGGRTNPWGGNGLELQQFMTMYPHTDDNTFLGFVVETHSVNESSVRTNDTLVYGKEIYMWNGSEKLLDKVNELSQLHATVADMNEFATQRVFNHGLLNGFEWHSLLRRVKIFLGLGFPLEGPAPLEAIANGAIFINPIFKPSKSRKSYAFFAEKPTLRELTSQNPYVERFIGRPHVITVDITNMSAVEKAVREALSYESIPYLPFEFTASGMLQRVNILINKQNFCGKSAFPPNQALKVVYANRSQSCEKACSTNGLICERSFFDLLNQDSVVNRTNDCEEIKKIASPLAPYKCHIQAERMLFSCASVPHDSWTERICPCRDFIRGQNALCSLCLF</sequence>
<dbReference type="PROSITE" id="PS51398">
    <property type="entry name" value="PAW"/>
    <property type="match status" value="1"/>
</dbReference>
<dbReference type="FunFam" id="3.40.30.10:FF:000245">
    <property type="entry name" value="Thioredoxin"/>
    <property type="match status" value="1"/>
</dbReference>
<dbReference type="InterPro" id="IPR052105">
    <property type="entry name" value="MGAT5_Glycosyltransferase"/>
</dbReference>
<evidence type="ECO:0000256" key="13">
    <source>
        <dbReference type="ARBA" id="ARBA00022679"/>
    </source>
</evidence>
<evidence type="ECO:0000256" key="25">
    <source>
        <dbReference type="ARBA" id="ARBA00048243"/>
    </source>
</evidence>
<dbReference type="Gene3D" id="3.40.30.10">
    <property type="entry name" value="Glutaredoxin"/>
    <property type="match status" value="1"/>
</dbReference>
<dbReference type="PANTHER" id="PTHR15075">
    <property type="entry name" value="ALPHA-MANNOSIDE BETA-1,6-N-ACETYLGLUCOSAMINYLTRANSFERASE"/>
    <property type="match status" value="1"/>
</dbReference>
<dbReference type="Pfam" id="PF15024">
    <property type="entry name" value="Glyco_transf_18"/>
    <property type="match status" value="1"/>
</dbReference>
<keyword evidence="12" id="KW-0328">Glycosyltransferase</keyword>
<dbReference type="InterPro" id="IPR038680">
    <property type="entry name" value="PAW_sf"/>
</dbReference>
<dbReference type="InterPro" id="IPR013766">
    <property type="entry name" value="Thioredoxin_domain"/>
</dbReference>
<comment type="pathway">
    <text evidence="5">Protein modification; protein glycosylation.</text>
</comment>
<evidence type="ECO:0000259" key="29">
    <source>
        <dbReference type="PROSITE" id="PS51398"/>
    </source>
</evidence>
<comment type="catalytic activity">
    <reaction evidence="1">
        <text>Hydrolysis of an N(4)-(acetyl-beta-D-glucosaminyl)asparagine residue in which the glucosamine residue may be further glycosylated, to yield a (substituted) N-acetyl-beta-D-glucosaminylamine and a peptide containing an aspartate residue.</text>
        <dbReference type="EC" id="3.5.1.52"/>
    </reaction>
</comment>
<evidence type="ECO:0000313" key="30">
    <source>
        <dbReference type="WBParaSite" id="ASIM_0001182901-mRNA-1"/>
    </source>
</evidence>
<keyword evidence="19" id="KW-1133">Transmembrane helix</keyword>
<keyword evidence="21" id="KW-0472">Membrane</keyword>
<dbReference type="Gene3D" id="2.60.120.1020">
    <property type="entry name" value="Peptide N glycanase, PAW domain"/>
    <property type="match status" value="1"/>
</dbReference>
<dbReference type="EC" id="2.4.1.155" evidence="9"/>
<dbReference type="FunFam" id="2.20.25.10:FF:000011">
    <property type="entry name" value="peptide-N(4)-(N-acetyl-beta- glucosaminyl)asparagine amidase"/>
    <property type="match status" value="1"/>
</dbReference>
<reference evidence="30" key="1">
    <citation type="submission" date="2016-04" db="UniProtKB">
        <authorList>
            <consortium name="WormBaseParasite"/>
        </authorList>
    </citation>
    <scope>IDENTIFICATION</scope>
</reference>
<dbReference type="GO" id="GO:0030144">
    <property type="term" value="F:alpha-1,6-mannosylglycoprotein 6-beta-N-acetylglucosaminyltransferase activity"/>
    <property type="evidence" value="ECO:0007669"/>
    <property type="project" value="UniProtKB-EC"/>
</dbReference>
<dbReference type="Pfam" id="PF01841">
    <property type="entry name" value="Transglut_core"/>
    <property type="match status" value="1"/>
</dbReference>
<comment type="subcellular location">
    <subcellularLocation>
        <location evidence="4">Cytoplasm</location>
    </subcellularLocation>
    <subcellularLocation>
        <location evidence="3">Golgi apparatus membrane</location>
        <topology evidence="3">Single-pass type II membrane protein</topology>
    </subcellularLocation>
</comment>
<keyword evidence="15" id="KW-0479">Metal-binding</keyword>
<dbReference type="UniPathway" id="UPA00378"/>
<evidence type="ECO:0000256" key="18">
    <source>
        <dbReference type="ARBA" id="ARBA00022968"/>
    </source>
</evidence>
<evidence type="ECO:0000256" key="4">
    <source>
        <dbReference type="ARBA" id="ARBA00004496"/>
    </source>
</evidence>
<evidence type="ECO:0000256" key="7">
    <source>
        <dbReference type="ARBA" id="ARBA00009390"/>
    </source>
</evidence>
<evidence type="ECO:0000256" key="11">
    <source>
        <dbReference type="ARBA" id="ARBA00022490"/>
    </source>
</evidence>
<comment type="catalytic activity">
    <reaction evidence="25">
        <text>N(4)-{beta-D-GlcNAc-(1-&gt;2)-[beta-D-GlcNAc-(1-&gt;4)]-alpha-D-Man-(1-&gt;3)-[beta-D-GlcNAc-(1-&gt;2)-alpha-D-Man-(1-&gt;6)]-beta-D-Man-(1-&gt;4)-beta-D-GlcNAc-(1-&gt;4)-beta-D-GlcNAc}-L-asparaginyl-[protein] + UDP-N-acetyl-alpha-D-glucosamine = N(4)-{beta-D-GlcNAc-(1-&gt;2)-[beta-D-GlcNAc-(1-&gt;4)]-alpha-D-Man-(1-&gt;3)-[beta-D-GlcNAc-(1-&gt;2)-[beta-D-GlcNAc-(1-&gt;6)]-alpha-D-Man-(1-&gt;6)]-beta-D-Man-(1-&gt;4)-beta-D-GlcNAc-(1-&gt;4)-beta-D-GlcNAc}-L-asparaginyl-[protein] + UDP + H(+)</text>
        <dbReference type="Rhea" id="RHEA:16921"/>
        <dbReference type="Rhea" id="RHEA-COMP:14374"/>
        <dbReference type="Rhea" id="RHEA-COMP:14377"/>
        <dbReference type="ChEBI" id="CHEBI:15378"/>
        <dbReference type="ChEBI" id="CHEBI:57705"/>
        <dbReference type="ChEBI" id="CHEBI:58223"/>
        <dbReference type="ChEBI" id="CHEBI:139507"/>
        <dbReference type="ChEBI" id="CHEBI:139510"/>
        <dbReference type="EC" id="2.4.1.155"/>
    </reaction>
</comment>
<dbReference type="Gene3D" id="2.20.25.10">
    <property type="match status" value="1"/>
</dbReference>
<evidence type="ECO:0000256" key="20">
    <source>
        <dbReference type="ARBA" id="ARBA00023034"/>
    </source>
</evidence>
<dbReference type="SUPFAM" id="SSF52833">
    <property type="entry name" value="Thioredoxin-like"/>
    <property type="match status" value="1"/>
</dbReference>
<dbReference type="GO" id="GO:0000224">
    <property type="term" value="F:peptide-N4-(N-acetyl-beta-glucosaminyl)asparagine amidase activity"/>
    <property type="evidence" value="ECO:0007669"/>
    <property type="project" value="UniProtKB-EC"/>
</dbReference>
<dbReference type="PANTHER" id="PTHR15075:SF2">
    <property type="entry name" value="ALPHA-1,6-MANNOSYLGLYCOPROTEIN 6-BETA-N-ACETYLGLUCOSAMINYLTRANSFERASE"/>
    <property type="match status" value="1"/>
</dbReference>
<evidence type="ECO:0000256" key="6">
    <source>
        <dbReference type="ARBA" id="ARBA00007477"/>
    </source>
</evidence>
<evidence type="ECO:0000256" key="24">
    <source>
        <dbReference type="ARBA" id="ARBA00032901"/>
    </source>
</evidence>
<dbReference type="SMART" id="SM00460">
    <property type="entry name" value="TGc"/>
    <property type="match status" value="1"/>
</dbReference>
<evidence type="ECO:0000256" key="10">
    <source>
        <dbReference type="ARBA" id="ARBA00018546"/>
    </source>
</evidence>
<dbReference type="InterPro" id="IPR038765">
    <property type="entry name" value="Papain-like_cys_pep_sf"/>
</dbReference>
<dbReference type="CDD" id="cd02947">
    <property type="entry name" value="TRX_family"/>
    <property type="match status" value="1"/>
</dbReference>
<evidence type="ECO:0000256" key="17">
    <source>
        <dbReference type="ARBA" id="ARBA00022833"/>
    </source>
</evidence>
<dbReference type="InterPro" id="IPR008979">
    <property type="entry name" value="Galactose-bd-like_sf"/>
</dbReference>
<evidence type="ECO:0000256" key="9">
    <source>
        <dbReference type="ARBA" id="ARBA00012671"/>
    </source>
</evidence>
<comment type="cofactor">
    <cofactor evidence="2">
        <name>Zn(2+)</name>
        <dbReference type="ChEBI" id="CHEBI:29105"/>
    </cofactor>
</comment>
<feature type="signal peptide" evidence="27">
    <location>
        <begin position="1"/>
        <end position="24"/>
    </location>
</feature>
<evidence type="ECO:0000256" key="2">
    <source>
        <dbReference type="ARBA" id="ARBA00001947"/>
    </source>
</evidence>
<keyword evidence="22" id="KW-1015">Disulfide bond</keyword>
<feature type="domain" description="PAW" evidence="29">
    <location>
        <begin position="438"/>
        <end position="656"/>
    </location>
</feature>
<dbReference type="InterPro" id="IPR002931">
    <property type="entry name" value="Transglutaminase-like"/>
</dbReference>
<accession>A0A158PNE8</accession>
<evidence type="ECO:0000256" key="12">
    <source>
        <dbReference type="ARBA" id="ARBA00022676"/>
    </source>
</evidence>
<dbReference type="InterPro" id="IPR017937">
    <property type="entry name" value="Thioredoxin_CS"/>
</dbReference>
<dbReference type="GO" id="GO:0046872">
    <property type="term" value="F:metal ion binding"/>
    <property type="evidence" value="ECO:0007669"/>
    <property type="project" value="UniProtKB-KW"/>
</dbReference>
<evidence type="ECO:0000256" key="22">
    <source>
        <dbReference type="ARBA" id="ARBA00023157"/>
    </source>
</evidence>
<dbReference type="PROSITE" id="PS00194">
    <property type="entry name" value="THIOREDOXIN_1"/>
    <property type="match status" value="1"/>
</dbReference>
<keyword evidence="11" id="KW-0963">Cytoplasm</keyword>
<dbReference type="InterPro" id="IPR036249">
    <property type="entry name" value="Thioredoxin-like_sf"/>
</dbReference>
<evidence type="ECO:0000256" key="15">
    <source>
        <dbReference type="ARBA" id="ARBA00022723"/>
    </source>
</evidence>
<keyword evidence="13" id="KW-0808">Transferase</keyword>
<dbReference type="WBParaSite" id="ASIM_0001182901-mRNA-1">
    <property type="protein sequence ID" value="ASIM_0001182901-mRNA-1"/>
    <property type="gene ID" value="ASIM_0001182901"/>
</dbReference>
<evidence type="ECO:0000256" key="27">
    <source>
        <dbReference type="SAM" id="SignalP"/>
    </source>
</evidence>
<dbReference type="GO" id="GO:0000139">
    <property type="term" value="C:Golgi membrane"/>
    <property type="evidence" value="ECO:0007669"/>
    <property type="project" value="UniProtKB-SubCell"/>
</dbReference>
<evidence type="ECO:0000256" key="8">
    <source>
        <dbReference type="ARBA" id="ARBA00012158"/>
    </source>
</evidence>
<evidence type="ECO:0000256" key="14">
    <source>
        <dbReference type="ARBA" id="ARBA00022692"/>
    </source>
</evidence>
<dbReference type="Gene3D" id="3.10.620.30">
    <property type="match status" value="1"/>
</dbReference>
<evidence type="ECO:0000256" key="23">
    <source>
        <dbReference type="ARBA" id="ARBA00023180"/>
    </source>
</evidence>
<dbReference type="InterPro" id="IPR026116">
    <property type="entry name" value="GT18_cat"/>
</dbReference>
<dbReference type="Pfam" id="PF00085">
    <property type="entry name" value="Thioredoxin"/>
    <property type="match status" value="1"/>
</dbReference>
<keyword evidence="18" id="KW-0735">Signal-anchor</keyword>
<dbReference type="AlphaFoldDB" id="A0A158PNE8"/>
<name>A0A158PNE8_ANISI</name>
<dbReference type="GO" id="GO:0006516">
    <property type="term" value="P:glycoprotein catabolic process"/>
    <property type="evidence" value="ECO:0007669"/>
    <property type="project" value="InterPro"/>
</dbReference>
<keyword evidence="16" id="KW-0378">Hydrolase</keyword>
<evidence type="ECO:0000256" key="21">
    <source>
        <dbReference type="ARBA" id="ARBA00023136"/>
    </source>
</evidence>
<keyword evidence="14" id="KW-0812">Transmembrane</keyword>
<feature type="chain" id="PRO_5007630395" description="Peptide-N(4)-(N-acetyl-beta-glucosaminyl)asparagine amidase" evidence="27">
    <location>
        <begin position="25"/>
        <end position="1268"/>
    </location>
</feature>
<dbReference type="EC" id="3.5.1.52" evidence="8"/>
<evidence type="ECO:0000256" key="16">
    <source>
        <dbReference type="ARBA" id="ARBA00022801"/>
    </source>
</evidence>
<feature type="domain" description="Thioredoxin" evidence="28">
    <location>
        <begin position="11"/>
        <end position="142"/>
    </location>
</feature>
<proteinExistence type="inferred from homology"/>
<dbReference type="GO" id="GO:0006487">
    <property type="term" value="P:protein N-linked glycosylation"/>
    <property type="evidence" value="ECO:0007669"/>
    <property type="project" value="TreeGrafter"/>
</dbReference>
<comment type="similarity">
    <text evidence="6">Belongs to the glycosyltransferase 18 family.</text>
</comment>
<keyword evidence="27" id="KW-0732">Signal</keyword>
<keyword evidence="23" id="KW-0325">Glycoprotein</keyword>
<dbReference type="SUPFAM" id="SSF54001">
    <property type="entry name" value="Cysteine proteinases"/>
    <property type="match status" value="1"/>
</dbReference>
<organism evidence="30">
    <name type="scientific">Anisakis simplex</name>
    <name type="common">Herring worm</name>
    <dbReference type="NCBI Taxonomy" id="6269"/>
    <lineage>
        <taxon>Eukaryota</taxon>
        <taxon>Metazoa</taxon>
        <taxon>Ecdysozoa</taxon>
        <taxon>Nematoda</taxon>
        <taxon>Chromadorea</taxon>
        <taxon>Rhabditida</taxon>
        <taxon>Spirurina</taxon>
        <taxon>Ascaridomorpha</taxon>
        <taxon>Ascaridoidea</taxon>
        <taxon>Anisakidae</taxon>
        <taxon>Anisakis</taxon>
        <taxon>Anisakis simplex complex</taxon>
    </lineage>
</organism>
<evidence type="ECO:0000256" key="5">
    <source>
        <dbReference type="ARBA" id="ARBA00004922"/>
    </source>
</evidence>
<comment type="similarity">
    <text evidence="7 26">Belongs to the transglutaminase-like superfamily. PNGase family.</text>
</comment>
<evidence type="ECO:0000256" key="26">
    <source>
        <dbReference type="PROSITE-ProRule" id="PRU00731"/>
    </source>
</evidence>
<dbReference type="PRINTS" id="PR00421">
    <property type="entry name" value="THIOREDOXIN"/>
</dbReference>
<evidence type="ECO:0000256" key="3">
    <source>
        <dbReference type="ARBA" id="ARBA00004323"/>
    </source>
</evidence>
<evidence type="ECO:0000256" key="19">
    <source>
        <dbReference type="ARBA" id="ARBA00022989"/>
    </source>
</evidence>
<dbReference type="SUPFAM" id="SSF49785">
    <property type="entry name" value="Galactose-binding domain-like"/>
    <property type="match status" value="1"/>
</dbReference>
<keyword evidence="17" id="KW-0862">Zinc</keyword>
<dbReference type="Pfam" id="PF04721">
    <property type="entry name" value="PAW"/>
    <property type="match status" value="1"/>
</dbReference>
<evidence type="ECO:0000259" key="28">
    <source>
        <dbReference type="PROSITE" id="PS51352"/>
    </source>
</evidence>
<protein>
    <recommendedName>
        <fullName evidence="10">Peptide-N(4)-(N-acetyl-beta-glucosaminyl)asparagine amidase</fullName>
        <ecNumber evidence="9">2.4.1.155</ecNumber>
        <ecNumber evidence="8">3.5.1.52</ecNumber>
    </recommendedName>
    <alternativeName>
        <fullName evidence="24">Peptide:N-glycanase</fullName>
    </alternativeName>
</protein>
<keyword evidence="20" id="KW-0333">Golgi apparatus</keyword>